<gene>
    <name evidence="2" type="ORF">TALK_08460</name>
</gene>
<evidence type="ECO:0000313" key="3">
    <source>
        <dbReference type="Proteomes" id="UP000193396"/>
    </source>
</evidence>
<evidence type="ECO:0008006" key="4">
    <source>
        <dbReference type="Google" id="ProtNLM"/>
    </source>
</evidence>
<dbReference type="Proteomes" id="UP000193396">
    <property type="component" value="Unassembled WGS sequence"/>
</dbReference>
<protein>
    <recommendedName>
        <fullName evidence="4">ABC transporter substrate-binding protein</fullName>
    </recommendedName>
</protein>
<dbReference type="InterPro" id="IPR006311">
    <property type="entry name" value="TAT_signal"/>
</dbReference>
<dbReference type="OrthoDB" id="9814375at2"/>
<dbReference type="InterPro" id="IPR027024">
    <property type="entry name" value="UCP027386_ABC_sbc_TM0202"/>
</dbReference>
<dbReference type="STRING" id="1293890.TALK_08460"/>
<dbReference type="Pfam" id="PF13379">
    <property type="entry name" value="NMT1_2"/>
    <property type="match status" value="1"/>
</dbReference>
<evidence type="ECO:0000256" key="1">
    <source>
        <dbReference type="SAM" id="SignalP"/>
    </source>
</evidence>
<dbReference type="RefSeq" id="WP_085617831.1">
    <property type="nucleotide sequence ID" value="NZ_CAXBPE010000014.1"/>
</dbReference>
<reference evidence="2 3" key="1">
    <citation type="submission" date="2014-03" db="EMBL/GenBank/DDBJ databases">
        <title>The draft genome sequence of Thalassospira alkalitolerans JCM 18968.</title>
        <authorList>
            <person name="Lai Q."/>
            <person name="Shao Z."/>
        </authorList>
    </citation>
    <scope>NUCLEOTIDE SEQUENCE [LARGE SCALE GENOMIC DNA]</scope>
    <source>
        <strain evidence="2 3">JCM 18968</strain>
    </source>
</reference>
<evidence type="ECO:0000313" key="2">
    <source>
        <dbReference type="EMBL" id="OSQ48305.1"/>
    </source>
</evidence>
<keyword evidence="3" id="KW-1185">Reference proteome</keyword>
<dbReference type="PROSITE" id="PS51318">
    <property type="entry name" value="TAT"/>
    <property type="match status" value="1"/>
</dbReference>
<feature type="signal peptide" evidence="1">
    <location>
        <begin position="1"/>
        <end position="31"/>
    </location>
</feature>
<comment type="caution">
    <text evidence="2">The sequence shown here is derived from an EMBL/GenBank/DDBJ whole genome shotgun (WGS) entry which is preliminary data.</text>
</comment>
<dbReference type="PIRSF" id="PIRSF027386">
    <property type="entry name" value="UCP027386_ABC_sbc_TM0202"/>
    <property type="match status" value="1"/>
</dbReference>
<organism evidence="2 3">
    <name type="scientific">Thalassospira alkalitolerans</name>
    <dbReference type="NCBI Taxonomy" id="1293890"/>
    <lineage>
        <taxon>Bacteria</taxon>
        <taxon>Pseudomonadati</taxon>
        <taxon>Pseudomonadota</taxon>
        <taxon>Alphaproteobacteria</taxon>
        <taxon>Rhodospirillales</taxon>
        <taxon>Thalassospiraceae</taxon>
        <taxon>Thalassospira</taxon>
    </lineage>
</organism>
<name>A0A1Y2LCW9_9PROT</name>
<feature type="chain" id="PRO_5013299640" description="ABC transporter substrate-binding protein" evidence="1">
    <location>
        <begin position="32"/>
        <end position="336"/>
    </location>
</feature>
<accession>A0A1Y2LCW9</accession>
<dbReference type="PANTHER" id="PTHR30024:SF46">
    <property type="entry name" value="ABC TRANSPORTER, SUBSTRATE-BINDING LIPOPROTEIN"/>
    <property type="match status" value="1"/>
</dbReference>
<dbReference type="PANTHER" id="PTHR30024">
    <property type="entry name" value="ALIPHATIC SULFONATES-BINDING PROTEIN-RELATED"/>
    <property type="match status" value="1"/>
</dbReference>
<proteinExistence type="predicted"/>
<dbReference type="EMBL" id="JFKB01000005">
    <property type="protein sequence ID" value="OSQ48305.1"/>
    <property type="molecule type" value="Genomic_DNA"/>
</dbReference>
<dbReference type="AlphaFoldDB" id="A0A1Y2LCW9"/>
<keyword evidence="1" id="KW-0732">Signal</keyword>
<dbReference type="Gene3D" id="3.40.190.10">
    <property type="entry name" value="Periplasmic binding protein-like II"/>
    <property type="match status" value="2"/>
</dbReference>
<dbReference type="SUPFAM" id="SSF53850">
    <property type="entry name" value="Periplasmic binding protein-like II"/>
    <property type="match status" value="1"/>
</dbReference>
<sequence length="336" mass="35593">MFDAIKLGRRAFLAGAVTSGAVALSSRYAFAAAEKSADAVGIWGPPVGPSIALAHLTESSAIQDAAPGSVFRVWRTPDQMRAGVASGDMEITIVPTYTGANLFNRGLPVKMANVMTWGLLYMMSTDKAVTSLSDIGGKTIVMPFRNDMPDLVFRHILGANGMSADKDVNILYTATPLEAVQYLLAGRVDTAILPEPLATASILKGLGASIAVNRVLSLQDEWGRATGRAPFIPQAGAVVSDGLLARKPDFVTTFNAQAARSTDWVNNNPASAGRLAQDYLEIAGPVIEKSIPYSNLRVVSAADARADLEFFFETLAQQSPDIIGGKLPADAFYLSL</sequence>